<evidence type="ECO:0000313" key="2">
    <source>
        <dbReference type="Proteomes" id="UP000013259"/>
    </source>
</evidence>
<dbReference type="HOGENOM" id="CLU_3047791_0_0_6"/>
<name>M7RPC1_SALDU</name>
<comment type="caution">
    <text evidence="1">The sequence shown here is derived from an EMBL/GenBank/DDBJ whole genome shotgun (WGS) entry which is preliminary data.</text>
</comment>
<gene>
    <name evidence="1" type="ORF">A670_01124</name>
</gene>
<dbReference type="Proteomes" id="UP000013259">
    <property type="component" value="Unassembled WGS sequence"/>
</dbReference>
<reference evidence="1 2" key="1">
    <citation type="submission" date="2013-02" db="EMBL/GenBank/DDBJ databases">
        <authorList>
            <person name="McClelland M."/>
            <person name="Porwollik S."/>
            <person name="Desai P."/>
            <person name="Cheng P."/>
            <person name="Wollam A."/>
            <person name="Pepin K."/>
            <person name="Bhonagiri V."/>
            <person name="Fulton L."/>
            <person name="Fulton R."/>
            <person name="Delehaunty K."/>
            <person name="Fronick C."/>
            <person name="Godfrey J."/>
            <person name="Waligorski J."/>
            <person name="Appelbaum E."/>
            <person name="Tomlinson C."/>
            <person name="Warren W."/>
            <person name="Sodergren E."/>
            <person name="Weinstock G."/>
            <person name="Wilson R.K."/>
        </authorList>
    </citation>
    <scope>NUCLEOTIDE SEQUENCE [LARGE SCALE GENOMIC DNA]</scope>
    <source>
        <strain evidence="1 2">UC16</strain>
    </source>
</reference>
<sequence length="54" mass="6790">MIRLLAFYHLFYHYPHYRHLCRFFLFFFIIKASNTYKKQIIFTPTSIKPKHITH</sequence>
<organism evidence="1 2">
    <name type="scientific">Salmonella enterica subsp. enterica serovar Dublin str. UC16</name>
    <dbReference type="NCBI Taxonomy" id="1192688"/>
    <lineage>
        <taxon>Bacteria</taxon>
        <taxon>Pseudomonadati</taxon>
        <taxon>Pseudomonadota</taxon>
        <taxon>Gammaproteobacteria</taxon>
        <taxon>Enterobacterales</taxon>
        <taxon>Enterobacteriaceae</taxon>
        <taxon>Salmonella</taxon>
    </lineage>
</organism>
<proteinExistence type="predicted"/>
<evidence type="ECO:0000313" key="1">
    <source>
        <dbReference type="EMBL" id="EMR53593.1"/>
    </source>
</evidence>
<protein>
    <submittedName>
        <fullName evidence="1">Uncharacterized protein</fullName>
    </submittedName>
</protein>
<dbReference type="EMBL" id="APMR01000022">
    <property type="protein sequence ID" value="EMR53593.1"/>
    <property type="molecule type" value="Genomic_DNA"/>
</dbReference>
<dbReference type="AlphaFoldDB" id="M7RPC1"/>
<accession>M7RPC1</accession>